<evidence type="ECO:0000256" key="4">
    <source>
        <dbReference type="PROSITE-ProRule" id="PRU00335"/>
    </source>
</evidence>
<dbReference type="InterPro" id="IPR050109">
    <property type="entry name" value="HTH-type_TetR-like_transc_reg"/>
</dbReference>
<dbReference type="PANTHER" id="PTHR30055">
    <property type="entry name" value="HTH-TYPE TRANSCRIPTIONAL REGULATOR RUTR"/>
    <property type="match status" value="1"/>
</dbReference>
<evidence type="ECO:0000256" key="1">
    <source>
        <dbReference type="ARBA" id="ARBA00023015"/>
    </source>
</evidence>
<comment type="caution">
    <text evidence="6">The sequence shown here is derived from an EMBL/GenBank/DDBJ whole genome shotgun (WGS) entry which is preliminary data.</text>
</comment>
<evidence type="ECO:0000313" key="7">
    <source>
        <dbReference type="Proteomes" id="UP000597761"/>
    </source>
</evidence>
<evidence type="ECO:0000313" key="6">
    <source>
        <dbReference type="EMBL" id="GGC77946.1"/>
    </source>
</evidence>
<dbReference type="InterPro" id="IPR001647">
    <property type="entry name" value="HTH_TetR"/>
</dbReference>
<reference evidence="7" key="1">
    <citation type="journal article" date="2019" name="Int. J. Syst. Evol. Microbiol.">
        <title>The Global Catalogue of Microorganisms (GCM) 10K type strain sequencing project: providing services to taxonomists for standard genome sequencing and annotation.</title>
        <authorList>
            <consortium name="The Broad Institute Genomics Platform"/>
            <consortium name="The Broad Institute Genome Sequencing Center for Infectious Disease"/>
            <person name="Wu L."/>
            <person name="Ma J."/>
        </authorList>
    </citation>
    <scope>NUCLEOTIDE SEQUENCE [LARGE SCALE GENOMIC DNA]</scope>
    <source>
        <strain evidence="7">CGMCC 1.15480</strain>
    </source>
</reference>
<keyword evidence="3" id="KW-0804">Transcription</keyword>
<keyword evidence="1" id="KW-0805">Transcription regulation</keyword>
<dbReference type="InterPro" id="IPR023772">
    <property type="entry name" value="DNA-bd_HTH_TetR-type_CS"/>
</dbReference>
<evidence type="ECO:0000256" key="3">
    <source>
        <dbReference type="ARBA" id="ARBA00023163"/>
    </source>
</evidence>
<dbReference type="Gene3D" id="1.10.10.60">
    <property type="entry name" value="Homeodomain-like"/>
    <property type="match status" value="1"/>
</dbReference>
<feature type="domain" description="HTH tetR-type" evidence="5">
    <location>
        <begin position="12"/>
        <end position="72"/>
    </location>
</feature>
<dbReference type="PROSITE" id="PS50977">
    <property type="entry name" value="HTH_TETR_2"/>
    <property type="match status" value="1"/>
</dbReference>
<sequence length="222" mass="24717">MLFVTRRDDRMRRTRTDLIVQARELALAHGLHGFTVDQLCEAVGISRRTFFNYFASKDDAVIGTSAKDPFEALGEEFVARGRAGGKLLEDLRELILHTFDDADTADPRRLMELLRREPALAERAFSTMERRRQELTELIRRHTGAGADDPFPGLAASVVGHLAGHTMHRFLELNPPAGTRDRALAAAFASLLDEHLDLARRLFAAPACSPVPRSETTTKDPS</sequence>
<dbReference type="PROSITE" id="PS01081">
    <property type="entry name" value="HTH_TETR_1"/>
    <property type="match status" value="1"/>
</dbReference>
<proteinExistence type="predicted"/>
<keyword evidence="7" id="KW-1185">Reference proteome</keyword>
<dbReference type="Proteomes" id="UP000597761">
    <property type="component" value="Unassembled WGS sequence"/>
</dbReference>
<dbReference type="InterPro" id="IPR009057">
    <property type="entry name" value="Homeodomain-like_sf"/>
</dbReference>
<gene>
    <name evidence="6" type="ORF">GCM10011512_00580</name>
</gene>
<dbReference type="Pfam" id="PF00440">
    <property type="entry name" value="TetR_N"/>
    <property type="match status" value="1"/>
</dbReference>
<evidence type="ECO:0000256" key="2">
    <source>
        <dbReference type="ARBA" id="ARBA00023125"/>
    </source>
</evidence>
<accession>A0ABQ1NIA6</accession>
<dbReference type="Gene3D" id="1.10.357.10">
    <property type="entry name" value="Tetracycline Repressor, domain 2"/>
    <property type="match status" value="1"/>
</dbReference>
<dbReference type="EMBL" id="BMJI01000001">
    <property type="protein sequence ID" value="GGC77946.1"/>
    <property type="molecule type" value="Genomic_DNA"/>
</dbReference>
<keyword evidence="2 4" id="KW-0238">DNA-binding</keyword>
<dbReference type="SUPFAM" id="SSF46689">
    <property type="entry name" value="Homeodomain-like"/>
    <property type="match status" value="1"/>
</dbReference>
<organism evidence="6 7">
    <name type="scientific">Tersicoccus solisilvae</name>
    <dbReference type="NCBI Taxonomy" id="1882339"/>
    <lineage>
        <taxon>Bacteria</taxon>
        <taxon>Bacillati</taxon>
        <taxon>Actinomycetota</taxon>
        <taxon>Actinomycetes</taxon>
        <taxon>Micrococcales</taxon>
        <taxon>Micrococcaceae</taxon>
        <taxon>Tersicoccus</taxon>
    </lineage>
</organism>
<dbReference type="PANTHER" id="PTHR30055:SF238">
    <property type="entry name" value="MYCOFACTOCIN BIOSYNTHESIS TRANSCRIPTIONAL REGULATOR MFTR-RELATED"/>
    <property type="match status" value="1"/>
</dbReference>
<dbReference type="Pfam" id="PF17754">
    <property type="entry name" value="TetR_C_14"/>
    <property type="match status" value="1"/>
</dbReference>
<name>A0ABQ1NIA6_9MICC</name>
<evidence type="ECO:0000259" key="5">
    <source>
        <dbReference type="PROSITE" id="PS50977"/>
    </source>
</evidence>
<feature type="DNA-binding region" description="H-T-H motif" evidence="4">
    <location>
        <begin position="35"/>
        <end position="54"/>
    </location>
</feature>
<dbReference type="InterPro" id="IPR041347">
    <property type="entry name" value="MftR_C"/>
</dbReference>
<protein>
    <recommendedName>
        <fullName evidence="5">HTH tetR-type domain-containing protein</fullName>
    </recommendedName>
</protein>